<dbReference type="PANTHER" id="PTHR35908">
    <property type="entry name" value="HYPOTHETICAL FUSION PROTEIN"/>
    <property type="match status" value="1"/>
</dbReference>
<dbReference type="EMBL" id="BAABDE010000002">
    <property type="protein sequence ID" value="GAA3770076.1"/>
    <property type="molecule type" value="Genomic_DNA"/>
</dbReference>
<dbReference type="Proteomes" id="UP001501009">
    <property type="component" value="Unassembled WGS sequence"/>
</dbReference>
<proteinExistence type="predicted"/>
<dbReference type="SUPFAM" id="SSF54593">
    <property type="entry name" value="Glyoxalase/Bleomycin resistance protein/Dihydroxybiphenyl dioxygenase"/>
    <property type="match status" value="1"/>
</dbReference>
<evidence type="ECO:0000313" key="3">
    <source>
        <dbReference type="Proteomes" id="UP001501009"/>
    </source>
</evidence>
<dbReference type="PANTHER" id="PTHR35908:SF1">
    <property type="entry name" value="CONSERVED PROTEIN"/>
    <property type="match status" value="1"/>
</dbReference>
<accession>A0ABP7GN84</accession>
<dbReference type="InterPro" id="IPR029068">
    <property type="entry name" value="Glyas_Bleomycin-R_OHBP_Dase"/>
</dbReference>
<feature type="domain" description="Glyoxalase-like" evidence="1">
    <location>
        <begin position="28"/>
        <end position="133"/>
    </location>
</feature>
<evidence type="ECO:0000259" key="1">
    <source>
        <dbReference type="Pfam" id="PF18029"/>
    </source>
</evidence>
<organism evidence="2 3">
    <name type="scientific">Streptomyces coacervatus</name>
    <dbReference type="NCBI Taxonomy" id="647381"/>
    <lineage>
        <taxon>Bacteria</taxon>
        <taxon>Bacillati</taxon>
        <taxon>Actinomycetota</taxon>
        <taxon>Actinomycetes</taxon>
        <taxon>Kitasatosporales</taxon>
        <taxon>Streptomycetaceae</taxon>
        <taxon>Streptomyces</taxon>
    </lineage>
</organism>
<dbReference type="Gene3D" id="3.10.180.10">
    <property type="entry name" value="2,3-Dihydroxybiphenyl 1,2-Dioxygenase, domain 1"/>
    <property type="match status" value="1"/>
</dbReference>
<name>A0ABP7GN84_9ACTN</name>
<protein>
    <submittedName>
        <fullName evidence="2">VOC family protein</fullName>
    </submittedName>
</protein>
<dbReference type="InterPro" id="IPR041581">
    <property type="entry name" value="Glyoxalase_6"/>
</dbReference>
<gene>
    <name evidence="2" type="ORF">GCM10022403_001790</name>
</gene>
<comment type="caution">
    <text evidence="2">The sequence shown here is derived from an EMBL/GenBank/DDBJ whole genome shotgun (WGS) entry which is preliminary data.</text>
</comment>
<dbReference type="Pfam" id="PF18029">
    <property type="entry name" value="Glyoxalase_6"/>
    <property type="match status" value="1"/>
</dbReference>
<reference evidence="3" key="1">
    <citation type="journal article" date="2019" name="Int. J. Syst. Evol. Microbiol.">
        <title>The Global Catalogue of Microorganisms (GCM) 10K type strain sequencing project: providing services to taxonomists for standard genome sequencing and annotation.</title>
        <authorList>
            <consortium name="The Broad Institute Genomics Platform"/>
            <consortium name="The Broad Institute Genome Sequencing Center for Infectious Disease"/>
            <person name="Wu L."/>
            <person name="Ma J."/>
        </authorList>
    </citation>
    <scope>NUCLEOTIDE SEQUENCE [LARGE SCALE GENOMIC DNA]</scope>
    <source>
        <strain evidence="3">JCM 17138</strain>
    </source>
</reference>
<keyword evidence="3" id="KW-1185">Reference proteome</keyword>
<evidence type="ECO:0000313" key="2">
    <source>
        <dbReference type="EMBL" id="GAA3770076.1"/>
    </source>
</evidence>
<dbReference type="CDD" id="cd06587">
    <property type="entry name" value="VOC"/>
    <property type="match status" value="1"/>
</dbReference>
<sequence>MGLPLGVVIMSLSPSLHYARPMALEWEQVVVDAADPVALGRWWTEALGWVVVNDAADEYEIRPEKDRLPGLLFVPVPEGKTVKNRLHLDFRPDDRDAEVARLLALGARHADIGQGEQTWVTLADPEDNEFCVLSSRRG</sequence>